<evidence type="ECO:0000256" key="1">
    <source>
        <dbReference type="SAM" id="Phobius"/>
    </source>
</evidence>
<sequence length="94" mass="9982">MDIFGLQSAVLLVGFLIAIGAKGYAFVIAMTYPPEAYEASSKMTKVAWGLILGLGLAAQLILSNPIGIINIVFLVAAFVFLADVRPALRQLTGR</sequence>
<keyword evidence="1" id="KW-0472">Membrane</keyword>
<dbReference type="RefSeq" id="WP_193638133.1">
    <property type="nucleotide sequence ID" value="NZ_JADCSA010000007.1"/>
</dbReference>
<name>A0ABR9RT78_9ACTN</name>
<comment type="caution">
    <text evidence="2">The sequence shown here is derived from an EMBL/GenBank/DDBJ whole genome shotgun (WGS) entry which is preliminary data.</text>
</comment>
<dbReference type="Pfam" id="PF10724">
    <property type="entry name" value="DUF2516"/>
    <property type="match status" value="1"/>
</dbReference>
<keyword evidence="1" id="KW-0812">Transmembrane</keyword>
<accession>A0ABR9RT78</accession>
<dbReference type="EMBL" id="JADCSA010000007">
    <property type="protein sequence ID" value="MBE7324802.1"/>
    <property type="molecule type" value="Genomic_DNA"/>
</dbReference>
<feature type="transmembrane region" description="Helical" evidence="1">
    <location>
        <begin position="44"/>
        <end position="62"/>
    </location>
</feature>
<proteinExistence type="predicted"/>
<organism evidence="2 3">
    <name type="scientific">Nocardioides malaquae</name>
    <dbReference type="NCBI Taxonomy" id="2773426"/>
    <lineage>
        <taxon>Bacteria</taxon>
        <taxon>Bacillati</taxon>
        <taxon>Actinomycetota</taxon>
        <taxon>Actinomycetes</taxon>
        <taxon>Propionibacteriales</taxon>
        <taxon>Nocardioidaceae</taxon>
        <taxon>Nocardioides</taxon>
    </lineage>
</organism>
<keyword evidence="1" id="KW-1133">Transmembrane helix</keyword>
<dbReference type="InterPro" id="IPR019662">
    <property type="entry name" value="DUF2516"/>
</dbReference>
<reference evidence="2 3" key="1">
    <citation type="submission" date="2020-10" db="EMBL/GenBank/DDBJ databases">
        <title>Nocardioides sp. isolated from sludge.</title>
        <authorList>
            <person name="Zhang X."/>
        </authorList>
    </citation>
    <scope>NUCLEOTIDE SEQUENCE [LARGE SCALE GENOMIC DNA]</scope>
    <source>
        <strain evidence="2 3">Y6</strain>
    </source>
</reference>
<gene>
    <name evidence="2" type="ORF">IEQ44_09060</name>
</gene>
<keyword evidence="3" id="KW-1185">Reference proteome</keyword>
<dbReference type="Proteomes" id="UP000756387">
    <property type="component" value="Unassembled WGS sequence"/>
</dbReference>
<protein>
    <submittedName>
        <fullName evidence="2">DUF2516 family protein</fullName>
    </submittedName>
</protein>
<evidence type="ECO:0000313" key="2">
    <source>
        <dbReference type="EMBL" id="MBE7324802.1"/>
    </source>
</evidence>
<feature type="transmembrane region" description="Helical" evidence="1">
    <location>
        <begin position="68"/>
        <end position="88"/>
    </location>
</feature>
<evidence type="ECO:0000313" key="3">
    <source>
        <dbReference type="Proteomes" id="UP000756387"/>
    </source>
</evidence>
<feature type="transmembrane region" description="Helical" evidence="1">
    <location>
        <begin position="6"/>
        <end position="32"/>
    </location>
</feature>